<feature type="transmembrane region" description="Helical" evidence="10">
    <location>
        <begin position="204"/>
        <end position="227"/>
    </location>
</feature>
<dbReference type="GO" id="GO:0000750">
    <property type="term" value="P:pheromone-dependent signal transduction involved in conjugation with cellular fusion"/>
    <property type="evidence" value="ECO:0007669"/>
    <property type="project" value="TreeGrafter"/>
</dbReference>
<evidence type="ECO:0000256" key="6">
    <source>
        <dbReference type="ARBA" id="ARBA00023040"/>
    </source>
</evidence>
<evidence type="ECO:0000256" key="9">
    <source>
        <dbReference type="ARBA" id="ARBA00023224"/>
    </source>
</evidence>
<reference evidence="11 12" key="1">
    <citation type="submission" date="2015-04" db="EMBL/GenBank/DDBJ databases">
        <title>Complete genome sequence of Schizopora paradoxa KUC8140, a cosmopolitan wood degrader in East Asia.</title>
        <authorList>
            <consortium name="DOE Joint Genome Institute"/>
            <person name="Min B."/>
            <person name="Park H."/>
            <person name="Jang Y."/>
            <person name="Kim J.-J."/>
            <person name="Kim K.H."/>
            <person name="Pangilinan J."/>
            <person name="Lipzen A."/>
            <person name="Riley R."/>
            <person name="Grigoriev I.V."/>
            <person name="Spatafora J.W."/>
            <person name="Choi I.-G."/>
        </authorList>
    </citation>
    <scope>NUCLEOTIDE SEQUENCE [LARGE SCALE GENOMIC DNA]</scope>
    <source>
        <strain evidence="11 12">KUC8140</strain>
    </source>
</reference>
<comment type="similarity">
    <text evidence="2">Belongs to the G-protein coupled receptor 4 family.</text>
</comment>
<evidence type="ECO:0000256" key="1">
    <source>
        <dbReference type="ARBA" id="ARBA00004141"/>
    </source>
</evidence>
<dbReference type="PANTHER" id="PTHR28097">
    <property type="entry name" value="PHEROMONE A FACTOR RECEPTOR"/>
    <property type="match status" value="1"/>
</dbReference>
<evidence type="ECO:0000256" key="5">
    <source>
        <dbReference type="ARBA" id="ARBA00022989"/>
    </source>
</evidence>
<dbReference type="InterPro" id="IPR001499">
    <property type="entry name" value="GPCR_STE3"/>
</dbReference>
<protein>
    <submittedName>
        <fullName evidence="11">Fungal pheromone STE3G-protein-coupled receptor</fullName>
    </submittedName>
</protein>
<dbReference type="Pfam" id="PF02076">
    <property type="entry name" value="STE3"/>
    <property type="match status" value="1"/>
</dbReference>
<accession>A0A0H2RQJ5</accession>
<keyword evidence="7 10" id="KW-0472">Membrane</keyword>
<dbReference type="GO" id="GO:0005886">
    <property type="term" value="C:plasma membrane"/>
    <property type="evidence" value="ECO:0007669"/>
    <property type="project" value="TreeGrafter"/>
</dbReference>
<dbReference type="GO" id="GO:0004932">
    <property type="term" value="F:mating-type factor pheromone receptor activity"/>
    <property type="evidence" value="ECO:0007669"/>
    <property type="project" value="InterPro"/>
</dbReference>
<dbReference type="OrthoDB" id="2874149at2759"/>
<proteinExistence type="inferred from homology"/>
<evidence type="ECO:0000256" key="2">
    <source>
        <dbReference type="ARBA" id="ARBA00011085"/>
    </source>
</evidence>
<dbReference type="PRINTS" id="PR00899">
    <property type="entry name" value="GPCRSTE3"/>
</dbReference>
<evidence type="ECO:0000256" key="3">
    <source>
        <dbReference type="ARBA" id="ARBA00022507"/>
    </source>
</evidence>
<evidence type="ECO:0000256" key="4">
    <source>
        <dbReference type="ARBA" id="ARBA00022692"/>
    </source>
</evidence>
<keyword evidence="3" id="KW-0589">Pheromone response</keyword>
<feature type="transmembrane region" description="Helical" evidence="10">
    <location>
        <begin position="275"/>
        <end position="291"/>
    </location>
</feature>
<organism evidence="11 12">
    <name type="scientific">Schizopora paradoxa</name>
    <dbReference type="NCBI Taxonomy" id="27342"/>
    <lineage>
        <taxon>Eukaryota</taxon>
        <taxon>Fungi</taxon>
        <taxon>Dikarya</taxon>
        <taxon>Basidiomycota</taxon>
        <taxon>Agaricomycotina</taxon>
        <taxon>Agaricomycetes</taxon>
        <taxon>Hymenochaetales</taxon>
        <taxon>Schizoporaceae</taxon>
        <taxon>Schizopora</taxon>
    </lineage>
</organism>
<keyword evidence="9" id="KW-0807">Transducer</keyword>
<evidence type="ECO:0000313" key="11">
    <source>
        <dbReference type="EMBL" id="KLO14134.1"/>
    </source>
</evidence>
<sequence length="338" mass="39314">MYPLTPYPLTPIGSFFGLVLSVIPLASHVGFQSWNTAIVVYAFWIGIMNFINFVNTIVWHDNVLPYIQVWCDITCIAVLFIHLFKITRIRGVSIMDEKAQRRRTLIIDLSLALGLPVLIMALPIIVQTYRYNIIEEVGCQSAAYSYISYIVLYLPQFVLNLTAIVLAPFTLRRFIRHRREMNEVISYQTNVTPNKYTRVMVATYLTLLIELVDFATFALIFTVHLVLGHESTYNYPYFSWNFIHDTLSYIIQTSASNWGAAGNEWQIFQYKWDEWVYVLHAIVFCCIFGTTQEARRRYRFAFHFILRDTGLGGMRTHEVMSNIIFNSNPGRPKPELIR</sequence>
<dbReference type="PANTHER" id="PTHR28097:SF1">
    <property type="entry name" value="PHEROMONE A FACTOR RECEPTOR"/>
    <property type="match status" value="1"/>
</dbReference>
<feature type="transmembrane region" description="Helical" evidence="10">
    <location>
        <begin position="146"/>
        <end position="171"/>
    </location>
</feature>
<keyword evidence="8 11" id="KW-0675">Receptor</keyword>
<feature type="transmembrane region" description="Helical" evidence="10">
    <location>
        <begin position="65"/>
        <end position="84"/>
    </location>
</feature>
<evidence type="ECO:0000256" key="7">
    <source>
        <dbReference type="ARBA" id="ARBA00023136"/>
    </source>
</evidence>
<dbReference type="InParanoid" id="A0A0H2RQJ5"/>
<feature type="transmembrane region" description="Helical" evidence="10">
    <location>
        <begin position="105"/>
        <end position="126"/>
    </location>
</feature>
<evidence type="ECO:0000256" key="8">
    <source>
        <dbReference type="ARBA" id="ARBA00023170"/>
    </source>
</evidence>
<evidence type="ECO:0000313" key="12">
    <source>
        <dbReference type="Proteomes" id="UP000053477"/>
    </source>
</evidence>
<dbReference type="EMBL" id="KQ085948">
    <property type="protein sequence ID" value="KLO14134.1"/>
    <property type="molecule type" value="Genomic_DNA"/>
</dbReference>
<name>A0A0H2RQJ5_9AGAM</name>
<keyword evidence="6" id="KW-0297">G-protein coupled receptor</keyword>
<keyword evidence="4 10" id="KW-0812">Transmembrane</keyword>
<comment type="subcellular location">
    <subcellularLocation>
        <location evidence="1">Membrane</location>
        <topology evidence="1">Multi-pass membrane protein</topology>
    </subcellularLocation>
</comment>
<keyword evidence="5 10" id="KW-1133">Transmembrane helix</keyword>
<feature type="transmembrane region" description="Helical" evidence="10">
    <location>
        <begin position="38"/>
        <end position="59"/>
    </location>
</feature>
<gene>
    <name evidence="11" type="ORF">SCHPADRAFT_329473</name>
</gene>
<evidence type="ECO:0000256" key="10">
    <source>
        <dbReference type="SAM" id="Phobius"/>
    </source>
</evidence>
<keyword evidence="12" id="KW-1185">Reference proteome</keyword>
<feature type="transmembrane region" description="Helical" evidence="10">
    <location>
        <begin position="12"/>
        <end position="31"/>
    </location>
</feature>
<dbReference type="Proteomes" id="UP000053477">
    <property type="component" value="Unassembled WGS sequence"/>
</dbReference>
<dbReference type="FunCoup" id="A0A0H2RQJ5">
    <property type="interactions" value="87"/>
</dbReference>
<dbReference type="AlphaFoldDB" id="A0A0H2RQJ5"/>